<reference evidence="3" key="3">
    <citation type="journal article" date="2018" name="Mol. Plant Microbe Interact.">
        <title>Genome sequence resources for the wheat stripe rust pathogen (Puccinia striiformis f. sp. tritici) and the barley stripe rust pathogen (Puccinia striiformis f. sp. hordei).</title>
        <authorList>
            <person name="Xia C."/>
            <person name="Wang M."/>
            <person name="Yin C."/>
            <person name="Cornejo O.E."/>
            <person name="Hulbert S.H."/>
            <person name="Chen X."/>
        </authorList>
    </citation>
    <scope>NUCLEOTIDE SEQUENCE [LARGE SCALE GENOMIC DNA]</scope>
    <source>
        <strain evidence="3">93TX-2</strain>
    </source>
</reference>
<proteinExistence type="predicted"/>
<dbReference type="EMBL" id="PKSM01000338">
    <property type="protein sequence ID" value="POV97298.1"/>
    <property type="molecule type" value="Genomic_DNA"/>
</dbReference>
<reference evidence="3" key="2">
    <citation type="journal article" date="2018" name="BMC Genomics">
        <title>Genomic insights into host adaptation between the wheat stripe rust pathogen (Puccinia striiformis f. sp. tritici) and the barley stripe rust pathogen (Puccinia striiformis f. sp. hordei).</title>
        <authorList>
            <person name="Xia C."/>
            <person name="Wang M."/>
            <person name="Yin C."/>
            <person name="Cornejo O.E."/>
            <person name="Hulbert S.H."/>
            <person name="Chen X."/>
        </authorList>
    </citation>
    <scope>NUCLEOTIDE SEQUENCE [LARGE SCALE GENOMIC DNA]</scope>
    <source>
        <strain evidence="3">93TX-2</strain>
    </source>
</reference>
<reference evidence="2 3" key="1">
    <citation type="submission" date="2017-12" db="EMBL/GenBank/DDBJ databases">
        <title>Gene loss provides genomic basis for host adaptation in cereal stripe rust fungi.</title>
        <authorList>
            <person name="Xia C."/>
        </authorList>
    </citation>
    <scope>NUCLEOTIDE SEQUENCE [LARGE SCALE GENOMIC DNA]</scope>
    <source>
        <strain evidence="2 3">93TX-2</strain>
    </source>
</reference>
<sequence length="387" mass="40108">MGGISSKSPDSPNAVLCKNRMMEIKTECWHKVAFNTTIDGSGALKPSLFLSILRGGPLRHLIQSRGNSMENSINYQDGIRLSGRSLQVRRITYFPITKMISLISTCLLLVNAVVSLATSSETTGTVKILSPLPGTSIHLGASLNVTLQIEKDSMKGSQQVLLGFGLNSEASSNPTSLGEVFLGLLNTTQTPFNATGQLTWSLSIPAREKFNSTATSWVSHTPHCGLVSVPVKVGAQTMDPAGAGHGAGKTSPTPSSPAPETSKDPKSVHPATSNPPPSMEKSTPGEKVPPMTKAEIKASMSAKGHNTAATIPGSAVKVDGPAPGPATSSTPPTSNVTTSPAPKAETTTPPAAKNNGTTATPEPESSAVLLSISAVSLPPSEDLKNYL</sequence>
<feature type="compositionally biased region" description="Low complexity" evidence="1">
    <location>
        <begin position="325"/>
        <end position="352"/>
    </location>
</feature>
<gene>
    <name evidence="2" type="ORF">PSHT_14655</name>
</gene>
<protein>
    <submittedName>
        <fullName evidence="2">Uncharacterized protein</fullName>
    </submittedName>
</protein>
<evidence type="ECO:0000256" key="1">
    <source>
        <dbReference type="SAM" id="MobiDB-lite"/>
    </source>
</evidence>
<dbReference type="Proteomes" id="UP000238274">
    <property type="component" value="Unassembled WGS sequence"/>
</dbReference>
<name>A0A2S4UJ01_9BASI</name>
<dbReference type="OrthoDB" id="2505429at2759"/>
<evidence type="ECO:0000313" key="2">
    <source>
        <dbReference type="EMBL" id="POV97298.1"/>
    </source>
</evidence>
<comment type="caution">
    <text evidence="2">The sequence shown here is derived from an EMBL/GenBank/DDBJ whole genome shotgun (WGS) entry which is preliminary data.</text>
</comment>
<dbReference type="VEuPathDB" id="FungiDB:PSTT_00814"/>
<dbReference type="VEuPathDB" id="FungiDB:PSHT_14655"/>
<dbReference type="AlphaFoldDB" id="A0A2S4UJ01"/>
<keyword evidence="3" id="KW-1185">Reference proteome</keyword>
<feature type="region of interest" description="Disordered" evidence="1">
    <location>
        <begin position="236"/>
        <end position="366"/>
    </location>
</feature>
<organism evidence="2 3">
    <name type="scientific">Puccinia striiformis</name>
    <dbReference type="NCBI Taxonomy" id="27350"/>
    <lineage>
        <taxon>Eukaryota</taxon>
        <taxon>Fungi</taxon>
        <taxon>Dikarya</taxon>
        <taxon>Basidiomycota</taxon>
        <taxon>Pucciniomycotina</taxon>
        <taxon>Pucciniomycetes</taxon>
        <taxon>Pucciniales</taxon>
        <taxon>Pucciniaceae</taxon>
        <taxon>Puccinia</taxon>
    </lineage>
</organism>
<evidence type="ECO:0000313" key="3">
    <source>
        <dbReference type="Proteomes" id="UP000238274"/>
    </source>
</evidence>
<accession>A0A2S4UJ01</accession>